<evidence type="ECO:0000313" key="2">
    <source>
        <dbReference type="EMBL" id="STY24019.1"/>
    </source>
</evidence>
<dbReference type="RefSeq" id="WP_058478721.1">
    <property type="nucleotide sequence ID" value="NZ_CAAAIO010000009.1"/>
</dbReference>
<protein>
    <submittedName>
        <fullName evidence="2">Uncharacterized protein</fullName>
    </submittedName>
</protein>
<dbReference type="Proteomes" id="UP000255110">
    <property type="component" value="Unassembled WGS sequence"/>
</dbReference>
<dbReference type="EMBL" id="LNYZ01000042">
    <property type="protein sequence ID" value="KTD70285.1"/>
    <property type="molecule type" value="Genomic_DNA"/>
</dbReference>
<keyword evidence="3" id="KW-1185">Reference proteome</keyword>
<dbReference type="Proteomes" id="UP000054820">
    <property type="component" value="Unassembled WGS sequence"/>
</dbReference>
<accession>A0A378LE26</accession>
<reference evidence="2 4" key="2">
    <citation type="submission" date="2018-06" db="EMBL/GenBank/DDBJ databases">
        <authorList>
            <consortium name="Pathogen Informatics"/>
            <person name="Doyle S."/>
        </authorList>
    </citation>
    <scope>NUCLEOTIDE SEQUENCE [LARGE SCALE GENOMIC DNA]</scope>
    <source>
        <strain evidence="2 4">NCTC11991</strain>
    </source>
</reference>
<sequence length="74" mass="8224">MSFFKHDKNREGCVKIPKPQIGDQACVKTPDFTSILKTSIFGKTQPECIKTPTRGQIMSAIGDKILESLTTNRP</sequence>
<name>A0A378LE26_9GAMM</name>
<organism evidence="2 4">
    <name type="scientific">Legionella steigerwaltii</name>
    <dbReference type="NCBI Taxonomy" id="460"/>
    <lineage>
        <taxon>Bacteria</taxon>
        <taxon>Pseudomonadati</taxon>
        <taxon>Pseudomonadota</taxon>
        <taxon>Gammaproteobacteria</taxon>
        <taxon>Legionellales</taxon>
        <taxon>Legionellaceae</taxon>
        <taxon>Legionella</taxon>
    </lineage>
</organism>
<evidence type="ECO:0000313" key="1">
    <source>
        <dbReference type="EMBL" id="KTD70285.1"/>
    </source>
</evidence>
<proteinExistence type="predicted"/>
<dbReference type="AlphaFoldDB" id="A0A378LE26"/>
<evidence type="ECO:0000313" key="3">
    <source>
        <dbReference type="Proteomes" id="UP000054820"/>
    </source>
</evidence>
<evidence type="ECO:0000313" key="4">
    <source>
        <dbReference type="Proteomes" id="UP000255110"/>
    </source>
</evidence>
<gene>
    <name evidence="1" type="ORF">Lstg_3287</name>
    <name evidence="2" type="ORF">NCTC11991_02635</name>
</gene>
<reference evidence="1 3" key="1">
    <citation type="submission" date="2015-11" db="EMBL/GenBank/DDBJ databases">
        <title>Genomic analysis of 38 Legionella species identifies large and diverse effector repertoires.</title>
        <authorList>
            <person name="Burstein D."/>
            <person name="Amaro F."/>
            <person name="Zusman T."/>
            <person name="Lifshitz Z."/>
            <person name="Cohen O."/>
            <person name="Gilbert J.A."/>
            <person name="Pupko T."/>
            <person name="Shuman H.A."/>
            <person name="Segal G."/>
        </authorList>
    </citation>
    <scope>NUCLEOTIDE SEQUENCE [LARGE SCALE GENOMIC DNA]</scope>
    <source>
        <strain evidence="1 3">SC-18-C9</strain>
    </source>
</reference>
<dbReference type="EMBL" id="UGOY01000001">
    <property type="protein sequence ID" value="STY24019.1"/>
    <property type="molecule type" value="Genomic_DNA"/>
</dbReference>